<dbReference type="Gene3D" id="1.10.510.10">
    <property type="entry name" value="Transferase(Phosphotransferase) domain 1"/>
    <property type="match status" value="1"/>
</dbReference>
<name>A0ABS2QUF1_9BACI</name>
<dbReference type="Pfam" id="PF10140">
    <property type="entry name" value="YukC"/>
    <property type="match status" value="1"/>
</dbReference>
<keyword evidence="5" id="KW-1185">Reference proteome</keyword>
<dbReference type="Gene3D" id="1.25.40.680">
    <property type="entry name" value="Type VII secretion system EssB, C-terminal-like domain"/>
    <property type="match status" value="1"/>
</dbReference>
<feature type="compositionally biased region" description="Basic and acidic residues" evidence="2">
    <location>
        <begin position="371"/>
        <end position="393"/>
    </location>
</feature>
<evidence type="ECO:0000313" key="5">
    <source>
        <dbReference type="Proteomes" id="UP000809829"/>
    </source>
</evidence>
<dbReference type="InterPro" id="IPR042565">
    <property type="entry name" value="T7SS_EssB_C"/>
</dbReference>
<sequence length="436" mass="50837">MSEKKVTYLEQQIEAVMTRENESYSFTFQKEKTRMNHILEMEMLKEVHSFFTCDILMNDNELTVKIQTPSSFKPFHYINRAQSIQRWILSYQLVKKVEQHVYTRLHLIVCPENIVYDKGFTPFFLHYGVKESLPPYEKEEDRLFLELKATVAATVDAKHSFYHYLTQYQTLQLSEDAHQIMNSKSIKELEVFIQRRIDELESHDQLLVKLPKKKWNWLRYSSIGVGILLVPALGYMAYNLFFQQPKQEAFMQANEAFIQQKYSGVADELDNYKVEDMPAVVQYELAYSYVMNKNFSDVATENILNALTLQSDPSYFAYWIHIGRGEGEAALEIARALDERDLIITALNTYVIELKSNEKLSSDERQKKLDEARRELDEFKDEIKREQEEGNKESEEEAPAQTAPKKQATPPVEEPKQPATDQPVPQEPAAENPNPS</sequence>
<comment type="caution">
    <text evidence="4">The sequence shown here is derived from an EMBL/GenBank/DDBJ whole genome shotgun (WGS) entry which is preliminary data.</text>
</comment>
<protein>
    <submittedName>
        <fullName evidence="4">Type VII secretion protein EssB</fullName>
    </submittedName>
</protein>
<dbReference type="NCBIfam" id="TIGR03926">
    <property type="entry name" value="T7_EssB"/>
    <property type="match status" value="1"/>
</dbReference>
<accession>A0ABS2QUF1</accession>
<dbReference type="RefSeq" id="WP_205186530.1">
    <property type="nucleotide sequence ID" value="NZ_JAFBFC010000003.1"/>
</dbReference>
<feature type="region of interest" description="Disordered" evidence="2">
    <location>
        <begin position="371"/>
        <end position="436"/>
    </location>
</feature>
<proteinExistence type="inferred from homology"/>
<gene>
    <name evidence="4" type="ORF">JOC83_001899</name>
</gene>
<keyword evidence="3" id="KW-0472">Membrane</keyword>
<dbReference type="Proteomes" id="UP000809829">
    <property type="component" value="Unassembled WGS sequence"/>
</dbReference>
<organism evidence="4 5">
    <name type="scientific">Priestia iocasae</name>
    <dbReference type="NCBI Taxonomy" id="2291674"/>
    <lineage>
        <taxon>Bacteria</taxon>
        <taxon>Bacillati</taxon>
        <taxon>Bacillota</taxon>
        <taxon>Bacilli</taxon>
        <taxon>Bacillales</taxon>
        <taxon>Bacillaceae</taxon>
        <taxon>Priestia</taxon>
    </lineage>
</organism>
<evidence type="ECO:0000256" key="1">
    <source>
        <dbReference type="ARBA" id="ARBA00010163"/>
    </source>
</evidence>
<dbReference type="InterPro" id="IPR018778">
    <property type="entry name" value="T7SS_EssB"/>
</dbReference>
<keyword evidence="3" id="KW-1133">Transmembrane helix</keyword>
<evidence type="ECO:0000256" key="3">
    <source>
        <dbReference type="SAM" id="Phobius"/>
    </source>
</evidence>
<feature type="transmembrane region" description="Helical" evidence="3">
    <location>
        <begin position="217"/>
        <end position="238"/>
    </location>
</feature>
<evidence type="ECO:0000313" key="4">
    <source>
        <dbReference type="EMBL" id="MBM7703052.1"/>
    </source>
</evidence>
<evidence type="ECO:0000256" key="2">
    <source>
        <dbReference type="SAM" id="MobiDB-lite"/>
    </source>
</evidence>
<dbReference type="EMBL" id="JAFBFC010000003">
    <property type="protein sequence ID" value="MBM7703052.1"/>
    <property type="molecule type" value="Genomic_DNA"/>
</dbReference>
<comment type="similarity">
    <text evidence="1">Belongs to the EssB family.</text>
</comment>
<reference evidence="4 5" key="1">
    <citation type="submission" date="2021-01" db="EMBL/GenBank/DDBJ databases">
        <title>Genomic Encyclopedia of Type Strains, Phase IV (KMG-IV): sequencing the most valuable type-strain genomes for metagenomic binning, comparative biology and taxonomic classification.</title>
        <authorList>
            <person name="Goeker M."/>
        </authorList>
    </citation>
    <scope>NUCLEOTIDE SEQUENCE [LARGE SCALE GENOMIC DNA]</scope>
    <source>
        <strain evidence="4 5">DSM 104297</strain>
    </source>
</reference>
<keyword evidence="3" id="KW-0812">Transmembrane</keyword>